<dbReference type="GO" id="GO:0019955">
    <property type="term" value="F:cytokine binding"/>
    <property type="evidence" value="ECO:0007669"/>
    <property type="project" value="InterPro"/>
</dbReference>
<evidence type="ECO:0000259" key="3">
    <source>
        <dbReference type="Pfam" id="PF01108"/>
    </source>
</evidence>
<gene>
    <name evidence="5" type="ORF">HGM15179_002459</name>
</gene>
<feature type="compositionally biased region" description="Polar residues" evidence="1">
    <location>
        <begin position="362"/>
        <end position="374"/>
    </location>
</feature>
<dbReference type="SUPFAM" id="SSF49265">
    <property type="entry name" value="Fibronectin type III"/>
    <property type="match status" value="2"/>
</dbReference>
<dbReference type="Pfam" id="PF01108">
    <property type="entry name" value="Tissue_fac"/>
    <property type="match status" value="1"/>
</dbReference>
<feature type="domain" description="Interferon/interleukin receptor" evidence="4">
    <location>
        <begin position="165"/>
        <end position="263"/>
    </location>
</feature>
<feature type="transmembrane region" description="Helical" evidence="2">
    <location>
        <begin position="275"/>
        <end position="295"/>
    </location>
</feature>
<dbReference type="Pfam" id="PF09294">
    <property type="entry name" value="Interfer-bind"/>
    <property type="match status" value="1"/>
</dbReference>
<dbReference type="InterPro" id="IPR015373">
    <property type="entry name" value="Interferon/interleukin_rcp_dom"/>
</dbReference>
<dbReference type="InterPro" id="IPR008355">
    <property type="entry name" value="Interferon_gamma_rcpt_asu"/>
</dbReference>
<dbReference type="EMBL" id="SWJQ01000043">
    <property type="protein sequence ID" value="TRZ24631.1"/>
    <property type="molecule type" value="Genomic_DNA"/>
</dbReference>
<evidence type="ECO:0000256" key="2">
    <source>
        <dbReference type="SAM" id="Phobius"/>
    </source>
</evidence>
<comment type="caution">
    <text evidence="5">The sequence shown here is derived from an EMBL/GenBank/DDBJ whole genome shotgun (WGS) entry which is preliminary data.</text>
</comment>
<dbReference type="InterPro" id="IPR003961">
    <property type="entry name" value="FN3_dom"/>
</dbReference>
<keyword evidence="6" id="KW-1185">Reference proteome</keyword>
<evidence type="ECO:0000313" key="6">
    <source>
        <dbReference type="Proteomes" id="UP000796761"/>
    </source>
</evidence>
<dbReference type="InterPro" id="IPR050650">
    <property type="entry name" value="Type-II_Cytokine-TF_Rcpt"/>
</dbReference>
<feature type="region of interest" description="Disordered" evidence="1">
    <location>
        <begin position="362"/>
        <end position="398"/>
    </location>
</feature>
<dbReference type="InterPro" id="IPR036116">
    <property type="entry name" value="FN3_sf"/>
</dbReference>
<proteinExistence type="predicted"/>
<keyword evidence="2" id="KW-0812">Transmembrane</keyword>
<dbReference type="GO" id="GO:0004896">
    <property type="term" value="F:cytokine receptor activity"/>
    <property type="evidence" value="ECO:0007669"/>
    <property type="project" value="InterPro"/>
</dbReference>
<keyword evidence="2" id="KW-0472">Membrane</keyword>
<name>A0A8K1LSS6_9PASS</name>
<feature type="domain" description="Fibronectin type-III" evidence="3">
    <location>
        <begin position="64"/>
        <end position="151"/>
    </location>
</feature>
<dbReference type="Proteomes" id="UP000796761">
    <property type="component" value="Unassembled WGS sequence"/>
</dbReference>
<dbReference type="OrthoDB" id="9946382at2759"/>
<protein>
    <recommendedName>
        <fullName evidence="7">Interferon gamma receptor 1</fullName>
    </recommendedName>
</protein>
<evidence type="ECO:0008006" key="7">
    <source>
        <dbReference type="Google" id="ProtNLM"/>
    </source>
</evidence>
<dbReference type="PANTHER" id="PTHR20859:SF5">
    <property type="entry name" value="INTERFERON GAMMA RECEPTOR 1"/>
    <property type="match status" value="1"/>
</dbReference>
<evidence type="ECO:0000259" key="4">
    <source>
        <dbReference type="Pfam" id="PF09294"/>
    </source>
</evidence>
<dbReference type="InterPro" id="IPR013783">
    <property type="entry name" value="Ig-like_fold"/>
</dbReference>
<keyword evidence="2" id="KW-1133">Transmembrane helix</keyword>
<sequence length="475" mass="52814">MLLIPKFHAHTMSPTIPSVCKASILNDQSLQDKDKFEQVGNVLVVIDYNDCSENTPARSFVQNSGGTVPSPTEIVVTSENFKTVLHWQYPPMSETPRFIVEIKPYNLGYYKDISTCVNTSAHFCDLSKEICDPYTSYWLRVKALVGSQQSEYVESNEFILQRHGKIGPPKLNISRHGDKIMVDIYHHVFPLSCIEDIYSRLQYLVTVRDSKNETDELYEDNCTMHKCSLKIAVPTESSTYCVSAKGNFEDLMIGTPSEESCTSVHLKQTFSTHGIIILCVVIGILTVILTVYCGCKKLRKNNIQLPKSLVIVMRNLNTGTLLGPRSDRKYVSVISFPSGHSELPVNGEVAFLGIEPEEQTVSPVNSYDGESSVPSPEVPAKGEEVPVQESREEVSFDADEQNSVVKGSYFISDSSQMDIGSKSSGSEISTTETQQTVIPSSCFKFSGYDKPHVPLDVLMIDVGEEQPVNAYRPTE</sequence>
<dbReference type="GO" id="GO:0005886">
    <property type="term" value="C:plasma membrane"/>
    <property type="evidence" value="ECO:0007669"/>
    <property type="project" value="TreeGrafter"/>
</dbReference>
<reference evidence="5" key="1">
    <citation type="submission" date="2019-04" db="EMBL/GenBank/DDBJ databases">
        <title>Genome assembly of Zosterops borbonicus 15179.</title>
        <authorList>
            <person name="Leroy T."/>
            <person name="Anselmetti Y."/>
            <person name="Tilak M.-K."/>
            <person name="Nabholz B."/>
        </authorList>
    </citation>
    <scope>NUCLEOTIDE SEQUENCE</scope>
    <source>
        <strain evidence="5">HGM_15179</strain>
        <tissue evidence="5">Muscle</tissue>
    </source>
</reference>
<feature type="region of interest" description="Disordered" evidence="1">
    <location>
        <begin position="416"/>
        <end position="436"/>
    </location>
</feature>
<evidence type="ECO:0000256" key="1">
    <source>
        <dbReference type="SAM" id="MobiDB-lite"/>
    </source>
</evidence>
<dbReference type="CDD" id="cd00063">
    <property type="entry name" value="FN3"/>
    <property type="match status" value="1"/>
</dbReference>
<organism evidence="5 6">
    <name type="scientific">Zosterops borbonicus</name>
    <dbReference type="NCBI Taxonomy" id="364589"/>
    <lineage>
        <taxon>Eukaryota</taxon>
        <taxon>Metazoa</taxon>
        <taxon>Chordata</taxon>
        <taxon>Craniata</taxon>
        <taxon>Vertebrata</taxon>
        <taxon>Euteleostomi</taxon>
        <taxon>Archelosauria</taxon>
        <taxon>Archosauria</taxon>
        <taxon>Dinosauria</taxon>
        <taxon>Saurischia</taxon>
        <taxon>Theropoda</taxon>
        <taxon>Coelurosauria</taxon>
        <taxon>Aves</taxon>
        <taxon>Neognathae</taxon>
        <taxon>Neoaves</taxon>
        <taxon>Telluraves</taxon>
        <taxon>Australaves</taxon>
        <taxon>Passeriformes</taxon>
        <taxon>Sylvioidea</taxon>
        <taxon>Zosteropidae</taxon>
        <taxon>Zosterops</taxon>
    </lineage>
</organism>
<dbReference type="AlphaFoldDB" id="A0A8K1LSS6"/>
<dbReference type="FunFam" id="2.60.40.10:FF:001425">
    <property type="entry name" value="Interferon gamma receptor 1"/>
    <property type="match status" value="1"/>
</dbReference>
<dbReference type="Gene3D" id="2.60.40.10">
    <property type="entry name" value="Immunoglobulins"/>
    <property type="match status" value="2"/>
</dbReference>
<dbReference type="PANTHER" id="PTHR20859">
    <property type="entry name" value="INTERFERON/INTERLEUKIN RECEPTOR"/>
    <property type="match status" value="1"/>
</dbReference>
<feature type="compositionally biased region" description="Basic and acidic residues" evidence="1">
    <location>
        <begin position="380"/>
        <end position="394"/>
    </location>
</feature>
<evidence type="ECO:0000313" key="5">
    <source>
        <dbReference type="EMBL" id="TRZ24631.1"/>
    </source>
</evidence>
<accession>A0A8K1LSS6</accession>
<dbReference type="PRINTS" id="PR01777">
    <property type="entry name" value="INTERFERONGR"/>
</dbReference>